<dbReference type="Proteomes" id="UP001500784">
    <property type="component" value="Unassembled WGS sequence"/>
</dbReference>
<feature type="domain" description="Iron-binding zinc finger CDGSH type" evidence="5">
    <location>
        <begin position="50"/>
        <end position="90"/>
    </location>
</feature>
<evidence type="ECO:0000256" key="3">
    <source>
        <dbReference type="ARBA" id="ARBA00023004"/>
    </source>
</evidence>
<dbReference type="EMBL" id="BAAALV010000002">
    <property type="protein sequence ID" value="GAA1905689.1"/>
    <property type="molecule type" value="Genomic_DNA"/>
</dbReference>
<comment type="caution">
    <text evidence="6">The sequence shown here is derived from an EMBL/GenBank/DDBJ whole genome shotgun (WGS) entry which is preliminary data.</text>
</comment>
<evidence type="ECO:0000313" key="7">
    <source>
        <dbReference type="Proteomes" id="UP001500784"/>
    </source>
</evidence>
<evidence type="ECO:0000256" key="1">
    <source>
        <dbReference type="ARBA" id="ARBA00022714"/>
    </source>
</evidence>
<dbReference type="Pfam" id="PF09360">
    <property type="entry name" value="zf-CDGSH"/>
    <property type="match status" value="1"/>
</dbReference>
<keyword evidence="2" id="KW-0479">Metal-binding</keyword>
<keyword evidence="3" id="KW-0408">Iron</keyword>
<dbReference type="Gene3D" id="3.40.5.90">
    <property type="entry name" value="CDGSH iron-sulfur domain, mitoNEET-type"/>
    <property type="match status" value="1"/>
</dbReference>
<name>A0ABN2P129_9MICC</name>
<evidence type="ECO:0000313" key="6">
    <source>
        <dbReference type="EMBL" id="GAA1905689.1"/>
    </source>
</evidence>
<organism evidence="6 7">
    <name type="scientific">Arthrobacter gandavensis</name>
    <dbReference type="NCBI Taxonomy" id="169960"/>
    <lineage>
        <taxon>Bacteria</taxon>
        <taxon>Bacillati</taxon>
        <taxon>Actinomycetota</taxon>
        <taxon>Actinomycetes</taxon>
        <taxon>Micrococcales</taxon>
        <taxon>Micrococcaceae</taxon>
        <taxon>Arthrobacter</taxon>
    </lineage>
</organism>
<gene>
    <name evidence="6" type="ORF">GCM10009688_07120</name>
</gene>
<accession>A0ABN2P129</accession>
<proteinExistence type="predicted"/>
<protein>
    <recommendedName>
        <fullName evidence="5">Iron-binding zinc finger CDGSH type domain-containing protein</fullName>
    </recommendedName>
</protein>
<reference evidence="6 7" key="1">
    <citation type="journal article" date="2019" name="Int. J. Syst. Evol. Microbiol.">
        <title>The Global Catalogue of Microorganisms (GCM) 10K type strain sequencing project: providing services to taxonomists for standard genome sequencing and annotation.</title>
        <authorList>
            <consortium name="The Broad Institute Genomics Platform"/>
            <consortium name="The Broad Institute Genome Sequencing Center for Infectious Disease"/>
            <person name="Wu L."/>
            <person name="Ma J."/>
        </authorList>
    </citation>
    <scope>NUCLEOTIDE SEQUENCE [LARGE SCALE GENOMIC DNA]</scope>
    <source>
        <strain evidence="6 7">JCM 13316</strain>
    </source>
</reference>
<dbReference type="InterPro" id="IPR018967">
    <property type="entry name" value="FeS-contain_CDGSH-typ"/>
</dbReference>
<dbReference type="SMART" id="SM00704">
    <property type="entry name" value="ZnF_CDGSH"/>
    <property type="match status" value="1"/>
</dbReference>
<evidence type="ECO:0000256" key="2">
    <source>
        <dbReference type="ARBA" id="ARBA00022723"/>
    </source>
</evidence>
<evidence type="ECO:0000259" key="5">
    <source>
        <dbReference type="SMART" id="SM00704"/>
    </source>
</evidence>
<dbReference type="RefSeq" id="WP_152224945.1">
    <property type="nucleotide sequence ID" value="NZ_BAAALV010000002.1"/>
</dbReference>
<keyword evidence="7" id="KW-1185">Reference proteome</keyword>
<keyword evidence="4" id="KW-0411">Iron-sulfur</keyword>
<evidence type="ECO:0000256" key="4">
    <source>
        <dbReference type="ARBA" id="ARBA00023014"/>
    </source>
</evidence>
<sequence length="93" mass="9810">MSILPAAGADEVSVPGSEVTVVPSADARESEPFAVTECPGGPLLVRGDFEITDSSGNEVPKNRETVALCRCAGSRIKPWCDGTHKLLRRASEN</sequence>
<dbReference type="InterPro" id="IPR042216">
    <property type="entry name" value="MitoNEET_CISD"/>
</dbReference>
<keyword evidence="1" id="KW-0001">2Fe-2S</keyword>